<dbReference type="EMBL" id="GG745363">
    <property type="protein sequence ID" value="KNE69973.1"/>
    <property type="molecule type" value="Genomic_DNA"/>
</dbReference>
<feature type="binding site" evidence="9">
    <location>
        <position position="66"/>
    </location>
    <ligand>
        <name>S-adenosyl-L-methionine</name>
        <dbReference type="ChEBI" id="CHEBI:59789"/>
    </ligand>
</feature>
<evidence type="ECO:0000256" key="7">
    <source>
        <dbReference type="ARBA" id="ARBA00022691"/>
    </source>
</evidence>
<feature type="binding site" evidence="9">
    <location>
        <begin position="167"/>
        <end position="168"/>
    </location>
    <ligand>
        <name>S-adenosyl-L-methionine</name>
        <dbReference type="ChEBI" id="CHEBI:59789"/>
    </ligand>
</feature>
<sequence>MSSHPPHLHASPDDVVRGTDDVAALSRLSAVQVGYMTDVYASIFVSSSAAHAARRPPLINRGTYARIHAFDRALELFIARVTKDCVPGQVLSLGAGTDTRWMRYKDQLAAANVRYFEVDFPETVMHKISCLRRHRKVYAELLPGATFDGKQTTAATADGRYTLLGGDLRAWPAVVERLSACGFDTTQPTLVMAECVLVYVDPPAVTTLLSWIHAQLPSAAVVSYDHIVPDDAFGQMMLHNLSEQGIELPGIHAVPTVDAHRAQLSEFARVETMDMNEYWAKHVPDEEKARIAKLEIFDEIEEWMLMGRHYCLSVAAQGSLAPLLDQF</sequence>
<dbReference type="OMA" id="IIYEPIR"/>
<keyword evidence="6 8" id="KW-0808">Transferase</keyword>
<dbReference type="InterPro" id="IPR007213">
    <property type="entry name" value="Ppm1/Ppm2/Tcmp"/>
</dbReference>
<dbReference type="eggNOG" id="KOG2918">
    <property type="taxonomic scope" value="Eukaryota"/>
</dbReference>
<feature type="binding site" evidence="9">
    <location>
        <position position="94"/>
    </location>
    <ligand>
        <name>S-adenosyl-L-methionine</name>
        <dbReference type="ChEBI" id="CHEBI:59789"/>
    </ligand>
</feature>
<dbReference type="InterPro" id="IPR016651">
    <property type="entry name" value="LCMT1"/>
</dbReference>
<dbReference type="InterPro" id="IPR029063">
    <property type="entry name" value="SAM-dependent_MTases_sf"/>
</dbReference>
<dbReference type="GO" id="GO:0032259">
    <property type="term" value="P:methylation"/>
    <property type="evidence" value="ECO:0007669"/>
    <property type="project" value="UniProtKB-KW"/>
</dbReference>
<name>A0A0L0T5C3_ALLM3</name>
<evidence type="ECO:0000256" key="2">
    <source>
        <dbReference type="ARBA" id="ARBA00010703"/>
    </source>
</evidence>
<keyword evidence="5 8" id="KW-0489">Methyltransferase</keyword>
<dbReference type="PANTHER" id="PTHR13600:SF21">
    <property type="entry name" value="LEUCINE CARBOXYL METHYLTRANSFERASE 1"/>
    <property type="match status" value="1"/>
</dbReference>
<feature type="binding site" evidence="9">
    <location>
        <position position="194"/>
    </location>
    <ligand>
        <name>S-adenosyl-L-methionine</name>
        <dbReference type="ChEBI" id="CHEBI:59789"/>
    </ligand>
</feature>
<dbReference type="SUPFAM" id="SSF53335">
    <property type="entry name" value="S-adenosyl-L-methionine-dependent methyltransferases"/>
    <property type="match status" value="1"/>
</dbReference>
<evidence type="ECO:0000256" key="6">
    <source>
        <dbReference type="ARBA" id="ARBA00022679"/>
    </source>
</evidence>
<dbReference type="STRING" id="578462.A0A0L0T5C3"/>
<dbReference type="OrthoDB" id="203237at2759"/>
<dbReference type="Pfam" id="PF04072">
    <property type="entry name" value="LCM"/>
    <property type="match status" value="1"/>
</dbReference>
<dbReference type="Gene3D" id="3.40.50.150">
    <property type="entry name" value="Vaccinia Virus protein VP39"/>
    <property type="match status" value="1"/>
</dbReference>
<dbReference type="Proteomes" id="UP000054350">
    <property type="component" value="Unassembled WGS sequence"/>
</dbReference>
<comment type="catalytic activity">
    <reaction evidence="1 8">
        <text>[phosphatase 2A protein]-C-terminal L-leucine + S-adenosyl-L-methionine = [phosphatase 2A protein]-C-terminal L-leucine methyl ester + S-adenosyl-L-homocysteine</text>
        <dbReference type="Rhea" id="RHEA:48544"/>
        <dbReference type="Rhea" id="RHEA-COMP:12134"/>
        <dbReference type="Rhea" id="RHEA-COMP:12135"/>
        <dbReference type="ChEBI" id="CHEBI:57856"/>
        <dbReference type="ChEBI" id="CHEBI:59789"/>
        <dbReference type="ChEBI" id="CHEBI:90516"/>
        <dbReference type="ChEBI" id="CHEBI:90517"/>
        <dbReference type="EC" id="2.1.1.233"/>
    </reaction>
</comment>
<accession>A0A0L0T5C3</accession>
<comment type="similarity">
    <text evidence="2 8">Belongs to the methyltransferase superfamily. LCMT family.</text>
</comment>
<keyword evidence="11" id="KW-1185">Reference proteome</keyword>
<dbReference type="GO" id="GO:0018423">
    <property type="term" value="F:protein C-terminal leucine carboxyl O-methyltransferase activity"/>
    <property type="evidence" value="ECO:0007669"/>
    <property type="project" value="UniProtKB-EC"/>
</dbReference>
<evidence type="ECO:0000256" key="9">
    <source>
        <dbReference type="PIRSR" id="PIRSR016305-1"/>
    </source>
</evidence>
<evidence type="ECO:0000256" key="3">
    <source>
        <dbReference type="ARBA" id="ARBA00012834"/>
    </source>
</evidence>
<reference evidence="11" key="2">
    <citation type="submission" date="2009-11" db="EMBL/GenBank/DDBJ databases">
        <title>The Genome Sequence of Allomyces macrogynus strain ATCC 38327.</title>
        <authorList>
            <consortium name="The Broad Institute Genome Sequencing Platform"/>
            <person name="Russ C."/>
            <person name="Cuomo C."/>
            <person name="Shea T."/>
            <person name="Young S.K."/>
            <person name="Zeng Q."/>
            <person name="Koehrsen M."/>
            <person name="Haas B."/>
            <person name="Borodovsky M."/>
            <person name="Guigo R."/>
            <person name="Alvarado L."/>
            <person name="Berlin A."/>
            <person name="Borenstein D."/>
            <person name="Chen Z."/>
            <person name="Engels R."/>
            <person name="Freedman E."/>
            <person name="Gellesch M."/>
            <person name="Goldberg J."/>
            <person name="Griggs A."/>
            <person name="Gujja S."/>
            <person name="Heiman D."/>
            <person name="Hepburn T."/>
            <person name="Howarth C."/>
            <person name="Jen D."/>
            <person name="Larson L."/>
            <person name="Lewis B."/>
            <person name="Mehta T."/>
            <person name="Park D."/>
            <person name="Pearson M."/>
            <person name="Roberts A."/>
            <person name="Saif S."/>
            <person name="Shenoy N."/>
            <person name="Sisk P."/>
            <person name="Stolte C."/>
            <person name="Sykes S."/>
            <person name="Walk T."/>
            <person name="White J."/>
            <person name="Yandava C."/>
            <person name="Burger G."/>
            <person name="Gray M.W."/>
            <person name="Holland P.W.H."/>
            <person name="King N."/>
            <person name="Lang F.B.F."/>
            <person name="Roger A.J."/>
            <person name="Ruiz-Trillo I."/>
            <person name="Lander E."/>
            <person name="Nusbaum C."/>
        </authorList>
    </citation>
    <scope>NUCLEOTIDE SEQUENCE [LARGE SCALE GENOMIC DNA]</scope>
    <source>
        <strain evidence="11">ATCC 38327</strain>
    </source>
</reference>
<dbReference type="PANTHER" id="PTHR13600">
    <property type="entry name" value="LEUCINE CARBOXYL METHYLTRANSFERASE"/>
    <property type="match status" value="1"/>
</dbReference>
<comment type="function">
    <text evidence="8">Methylates the carboxyl group of the C-terminal leucine residue of protein phosphatase 2A catalytic subunits to form alpha-leucine ester residues.</text>
</comment>
<evidence type="ECO:0000256" key="5">
    <source>
        <dbReference type="ARBA" id="ARBA00022603"/>
    </source>
</evidence>
<evidence type="ECO:0000313" key="10">
    <source>
        <dbReference type="EMBL" id="KNE69973.1"/>
    </source>
</evidence>
<keyword evidence="7 8" id="KW-0949">S-adenosyl-L-methionine</keyword>
<evidence type="ECO:0000256" key="4">
    <source>
        <dbReference type="ARBA" id="ARBA00017497"/>
    </source>
</evidence>
<evidence type="ECO:0000313" key="11">
    <source>
        <dbReference type="Proteomes" id="UP000054350"/>
    </source>
</evidence>
<dbReference type="VEuPathDB" id="FungiDB:AMAG_14811"/>
<gene>
    <name evidence="10" type="ORF">AMAG_14811</name>
</gene>
<proteinExistence type="inferred from homology"/>
<dbReference type="PIRSF" id="PIRSF016305">
    <property type="entry name" value="LCM_mtfrase"/>
    <property type="match status" value="1"/>
</dbReference>
<dbReference type="AlphaFoldDB" id="A0A0L0T5C3"/>
<reference evidence="10 11" key="1">
    <citation type="submission" date="2009-11" db="EMBL/GenBank/DDBJ databases">
        <title>Annotation of Allomyces macrogynus ATCC 38327.</title>
        <authorList>
            <consortium name="The Broad Institute Genome Sequencing Platform"/>
            <person name="Russ C."/>
            <person name="Cuomo C."/>
            <person name="Burger G."/>
            <person name="Gray M.W."/>
            <person name="Holland P.W.H."/>
            <person name="King N."/>
            <person name="Lang F.B.F."/>
            <person name="Roger A.J."/>
            <person name="Ruiz-Trillo I."/>
            <person name="Young S.K."/>
            <person name="Zeng Q."/>
            <person name="Gargeya S."/>
            <person name="Fitzgerald M."/>
            <person name="Haas B."/>
            <person name="Abouelleil A."/>
            <person name="Alvarado L."/>
            <person name="Arachchi H.M."/>
            <person name="Berlin A."/>
            <person name="Chapman S.B."/>
            <person name="Gearin G."/>
            <person name="Goldberg J."/>
            <person name="Griggs A."/>
            <person name="Gujja S."/>
            <person name="Hansen M."/>
            <person name="Heiman D."/>
            <person name="Howarth C."/>
            <person name="Larimer J."/>
            <person name="Lui A."/>
            <person name="MacDonald P.J.P."/>
            <person name="McCowen C."/>
            <person name="Montmayeur A."/>
            <person name="Murphy C."/>
            <person name="Neiman D."/>
            <person name="Pearson M."/>
            <person name="Priest M."/>
            <person name="Roberts A."/>
            <person name="Saif S."/>
            <person name="Shea T."/>
            <person name="Sisk P."/>
            <person name="Stolte C."/>
            <person name="Sykes S."/>
            <person name="Wortman J."/>
            <person name="Nusbaum C."/>
            <person name="Birren B."/>
        </authorList>
    </citation>
    <scope>NUCLEOTIDE SEQUENCE [LARGE SCALE GENOMIC DNA]</scope>
    <source>
        <strain evidence="10 11">ATCC 38327</strain>
    </source>
</reference>
<evidence type="ECO:0000256" key="1">
    <source>
        <dbReference type="ARBA" id="ARBA00000724"/>
    </source>
</evidence>
<protein>
    <recommendedName>
        <fullName evidence="4 8">Leucine carboxyl methyltransferase 1</fullName>
        <ecNumber evidence="3 8">2.1.1.233</ecNumber>
    </recommendedName>
</protein>
<evidence type="ECO:0000256" key="8">
    <source>
        <dbReference type="PIRNR" id="PIRNR016305"/>
    </source>
</evidence>
<dbReference type="EC" id="2.1.1.233" evidence="3 8"/>
<organism evidence="10 11">
    <name type="scientific">Allomyces macrogynus (strain ATCC 38327)</name>
    <name type="common">Allomyces javanicus var. macrogynus</name>
    <dbReference type="NCBI Taxonomy" id="578462"/>
    <lineage>
        <taxon>Eukaryota</taxon>
        <taxon>Fungi</taxon>
        <taxon>Fungi incertae sedis</taxon>
        <taxon>Blastocladiomycota</taxon>
        <taxon>Blastocladiomycetes</taxon>
        <taxon>Blastocladiales</taxon>
        <taxon>Blastocladiaceae</taxon>
        <taxon>Allomyces</taxon>
    </lineage>
</organism>